<dbReference type="Proteomes" id="UP000094849">
    <property type="component" value="Unassembled WGS sequence"/>
</dbReference>
<sequence>MCIGIPMQVVSTEGTTALCRGMGESRRVDTLLVGDQPVGSWLLVFLNSAREVLSEQRAEQISQALQALDLALSGESEVDHLFADLVDRTPQLPEHLRPKP</sequence>
<dbReference type="GO" id="GO:0005506">
    <property type="term" value="F:iron ion binding"/>
    <property type="evidence" value="ECO:0007669"/>
    <property type="project" value="TreeGrafter"/>
</dbReference>
<protein>
    <submittedName>
        <fullName evidence="2">RNA methyltransferase</fullName>
    </submittedName>
</protein>
<dbReference type="InterPro" id="IPR019812">
    <property type="entry name" value="Hydgase_assmbl_chp_CS"/>
</dbReference>
<evidence type="ECO:0000313" key="2">
    <source>
        <dbReference type="EMBL" id="ODB98343.1"/>
    </source>
</evidence>
<dbReference type="SUPFAM" id="SSF159127">
    <property type="entry name" value="HupF/HypC-like"/>
    <property type="match status" value="1"/>
</dbReference>
<dbReference type="Gene3D" id="2.30.30.140">
    <property type="match status" value="1"/>
</dbReference>
<name>A0A1E2UUD3_9GAMM</name>
<dbReference type="Pfam" id="PF01455">
    <property type="entry name" value="HupF_HypC"/>
    <property type="match status" value="1"/>
</dbReference>
<reference evidence="2 3" key="1">
    <citation type="submission" date="2016-03" db="EMBL/GenBank/DDBJ databases">
        <title>Chemosynthetic sulphur-oxidizing symbionts of marine invertebrate animals are capable of nitrogen fixation.</title>
        <authorList>
            <person name="Petersen J.M."/>
            <person name="Kemper A."/>
            <person name="Gruber-Vodicka H."/>
            <person name="Cardini U."/>
            <person name="Geest Mvander."/>
            <person name="Kleiner M."/>
            <person name="Bulgheresi S."/>
            <person name="Fussmann M."/>
            <person name="Herbold C."/>
            <person name="Seah B.K.B."/>
            <person name="Antony C.Paul."/>
            <person name="Liu D."/>
            <person name="Belitz A."/>
            <person name="Weber M."/>
        </authorList>
    </citation>
    <scope>NUCLEOTIDE SEQUENCE [LARGE SCALE GENOMIC DNA]</scope>
    <source>
        <strain evidence="2">G_D</strain>
    </source>
</reference>
<dbReference type="AlphaFoldDB" id="A0A1E2UUD3"/>
<proteinExistence type="inferred from homology"/>
<comment type="similarity">
    <text evidence="1">Belongs to the HupF/HypC family.</text>
</comment>
<keyword evidence="2" id="KW-0489">Methyltransferase</keyword>
<comment type="caution">
    <text evidence="2">The sequence shown here is derived from an EMBL/GenBank/DDBJ whole genome shotgun (WGS) entry which is preliminary data.</text>
</comment>
<dbReference type="RefSeq" id="WP_069006782.1">
    <property type="nucleotide sequence ID" value="NZ_LVJW01000003.1"/>
</dbReference>
<dbReference type="EMBL" id="LVJZ01000003">
    <property type="protein sequence ID" value="ODB98343.1"/>
    <property type="molecule type" value="Genomic_DNA"/>
</dbReference>
<dbReference type="STRING" id="1818881.A3196_17270"/>
<keyword evidence="3" id="KW-1185">Reference proteome</keyword>
<evidence type="ECO:0000256" key="1">
    <source>
        <dbReference type="ARBA" id="ARBA00006018"/>
    </source>
</evidence>
<dbReference type="NCBIfam" id="TIGR00074">
    <property type="entry name" value="hypC_hupF"/>
    <property type="match status" value="1"/>
</dbReference>
<keyword evidence="2" id="KW-0808">Transferase</keyword>
<dbReference type="GO" id="GO:0032259">
    <property type="term" value="P:methylation"/>
    <property type="evidence" value="ECO:0007669"/>
    <property type="project" value="UniProtKB-KW"/>
</dbReference>
<dbReference type="GO" id="GO:0051604">
    <property type="term" value="P:protein maturation"/>
    <property type="evidence" value="ECO:0007669"/>
    <property type="project" value="TreeGrafter"/>
</dbReference>
<evidence type="ECO:0000313" key="3">
    <source>
        <dbReference type="Proteomes" id="UP000094849"/>
    </source>
</evidence>
<organism evidence="2 3">
    <name type="scientific">Candidatus Thiodiazotropha endoloripes</name>
    <dbReference type="NCBI Taxonomy" id="1818881"/>
    <lineage>
        <taxon>Bacteria</taxon>
        <taxon>Pseudomonadati</taxon>
        <taxon>Pseudomonadota</taxon>
        <taxon>Gammaproteobacteria</taxon>
        <taxon>Chromatiales</taxon>
        <taxon>Sedimenticolaceae</taxon>
        <taxon>Candidatus Thiodiazotropha</taxon>
    </lineage>
</organism>
<dbReference type="GO" id="GO:0008168">
    <property type="term" value="F:methyltransferase activity"/>
    <property type="evidence" value="ECO:0007669"/>
    <property type="project" value="UniProtKB-KW"/>
</dbReference>
<dbReference type="GO" id="GO:1902670">
    <property type="term" value="F:carbon dioxide binding"/>
    <property type="evidence" value="ECO:0007669"/>
    <property type="project" value="TreeGrafter"/>
</dbReference>
<dbReference type="OrthoDB" id="9806017at2"/>
<dbReference type="PANTHER" id="PTHR35177:SF2">
    <property type="entry name" value="HYDROGENASE MATURATION FACTOR HYBG"/>
    <property type="match status" value="1"/>
</dbReference>
<gene>
    <name evidence="2" type="ORF">A3196_17270</name>
</gene>
<dbReference type="InterPro" id="IPR001109">
    <property type="entry name" value="Hydrogenase_HupF/HypC"/>
</dbReference>
<dbReference type="PRINTS" id="PR00445">
    <property type="entry name" value="HUPFHYPC"/>
</dbReference>
<dbReference type="PANTHER" id="PTHR35177">
    <property type="entry name" value="HYDROGENASE MATURATION FACTOR HYBG"/>
    <property type="match status" value="1"/>
</dbReference>
<accession>A0A1E2UUD3</accession>
<dbReference type="PROSITE" id="PS01097">
    <property type="entry name" value="HUPF_HYPC"/>
    <property type="match status" value="1"/>
</dbReference>